<reference evidence="1 2" key="1">
    <citation type="journal article" date="2017" name="Environ. Microbiol.">
        <title>Genomic and physiological analyses of 'Reinekea forsetii' reveal a versatile opportunistic lifestyle during spring algae blooms.</title>
        <authorList>
            <person name="Avci B."/>
            <person name="Hahnke R.L."/>
            <person name="Chafee M."/>
            <person name="Fischer T."/>
            <person name="Gruber-Vodicka H."/>
            <person name="Tegetmeyer H.E."/>
            <person name="Harder J."/>
            <person name="Fuchs B.M."/>
            <person name="Amann R.I."/>
            <person name="Teeling H."/>
        </authorList>
    </citation>
    <scope>NUCLEOTIDE SEQUENCE [LARGE SCALE GENOMIC DNA]</scope>
    <source>
        <strain evidence="1 2">Hel1_31_D35</strain>
    </source>
</reference>
<dbReference type="KEGG" id="rfo:REIFOR_01406"/>
<evidence type="ECO:0000313" key="2">
    <source>
        <dbReference type="Proteomes" id="UP000229757"/>
    </source>
</evidence>
<keyword evidence="2" id="KW-1185">Reference proteome</keyword>
<protein>
    <submittedName>
        <fullName evidence="1">Uncharacterized protein</fullName>
    </submittedName>
</protein>
<proteinExistence type="predicted"/>
<accession>A0A2K8KPK9</accession>
<organism evidence="1 2">
    <name type="scientific">Reinekea forsetii</name>
    <dbReference type="NCBI Taxonomy" id="1336806"/>
    <lineage>
        <taxon>Bacteria</taxon>
        <taxon>Pseudomonadati</taxon>
        <taxon>Pseudomonadota</taxon>
        <taxon>Gammaproteobacteria</taxon>
        <taxon>Oceanospirillales</taxon>
        <taxon>Saccharospirillaceae</taxon>
        <taxon>Reinekea</taxon>
    </lineage>
</organism>
<sequence>MKEIILAHDFESVTGGATNNAHCYTKIATSTVTVQYHTRTSSGLVAGGRGDKHSDYKSCQGDTPTWKYAGQFAG</sequence>
<gene>
    <name evidence="1" type="ORF">REIFOR_01406</name>
</gene>
<dbReference type="EMBL" id="CP011797">
    <property type="protein sequence ID" value="ATX76552.1"/>
    <property type="molecule type" value="Genomic_DNA"/>
</dbReference>
<dbReference type="Proteomes" id="UP000229757">
    <property type="component" value="Chromosome"/>
</dbReference>
<name>A0A2K8KPK9_9GAMM</name>
<dbReference type="RefSeq" id="WP_100256887.1">
    <property type="nucleotide sequence ID" value="NZ_CP011797.1"/>
</dbReference>
<dbReference type="AlphaFoldDB" id="A0A2K8KPK9"/>
<evidence type="ECO:0000313" key="1">
    <source>
        <dbReference type="EMBL" id="ATX76552.1"/>
    </source>
</evidence>